<evidence type="ECO:0000256" key="6">
    <source>
        <dbReference type="ARBA" id="ARBA00023136"/>
    </source>
</evidence>
<feature type="transmembrane region" description="Helical" evidence="7">
    <location>
        <begin position="36"/>
        <end position="62"/>
    </location>
</feature>
<dbReference type="EMBL" id="FUYX01000012">
    <property type="protein sequence ID" value="SKC06477.1"/>
    <property type="molecule type" value="Genomic_DNA"/>
</dbReference>
<keyword evidence="5 7" id="KW-1133">Transmembrane helix</keyword>
<keyword evidence="3" id="KW-1003">Cell membrane</keyword>
<dbReference type="GO" id="GO:0005886">
    <property type="term" value="C:plasma membrane"/>
    <property type="evidence" value="ECO:0007669"/>
    <property type="project" value="UniProtKB-SubCell"/>
</dbReference>
<comment type="subcellular location">
    <subcellularLocation>
        <location evidence="1 7">Cell membrane</location>
        <topology evidence="1 7">Multi-pass membrane protein</topology>
    </subcellularLocation>
</comment>
<evidence type="ECO:0000256" key="3">
    <source>
        <dbReference type="ARBA" id="ARBA00022475"/>
    </source>
</evidence>
<feature type="transmembrane region" description="Helical" evidence="7">
    <location>
        <begin position="264"/>
        <end position="293"/>
    </location>
</feature>
<dbReference type="Gene3D" id="1.10.3720.10">
    <property type="entry name" value="MetI-like"/>
    <property type="match status" value="1"/>
</dbReference>
<keyword evidence="11" id="KW-1185">Reference proteome</keyword>
<dbReference type="AlphaFoldDB" id="A0A0Q3SYB8"/>
<sequence length="303" mass="31455">MSSVPSQLKPGSGAVEAAVSVAAATPVRRKTVLRMLVSDTGACIALALVVLAILGAAFAPWLAPTDPFGNDLANTLKPPGEMGLLGTDGQGRDMITRLLFGLRTTLLMGLASVVFGCLIGGVIGFAAAYYPKASGVLMRLMDVLLSFPAILFGLAIAAIFGPGLLAVIIALSIATVPLMARVVRGSALVVLQQGYIEAARSLGLSDLRIILRYVLPNCLSAIFVFVTLRFGQVILLGAALSFLGLGAQPPTAELGSMAADGRNFLFFAPHVSVLPSLVIFAVVLAFNVLGDALRDALDPKLRK</sequence>
<keyword evidence="6 7" id="KW-0472">Membrane</keyword>
<evidence type="ECO:0000256" key="7">
    <source>
        <dbReference type="RuleBase" id="RU363032"/>
    </source>
</evidence>
<dbReference type="Proteomes" id="UP000051562">
    <property type="component" value="Unassembled WGS sequence"/>
</dbReference>
<accession>A0A0Q3SYB8</accession>
<dbReference type="InterPro" id="IPR000515">
    <property type="entry name" value="MetI-like"/>
</dbReference>
<dbReference type="Proteomes" id="UP000190130">
    <property type="component" value="Unassembled WGS sequence"/>
</dbReference>
<dbReference type="SUPFAM" id="SSF161098">
    <property type="entry name" value="MetI-like"/>
    <property type="match status" value="1"/>
</dbReference>
<dbReference type="OrthoDB" id="9766870at2"/>
<comment type="similarity">
    <text evidence="7">Belongs to the binding-protein-dependent transport system permease family.</text>
</comment>
<gene>
    <name evidence="9" type="ORF">ARD30_14000</name>
    <name evidence="10" type="ORF">SAMN05660750_03977</name>
</gene>
<dbReference type="InterPro" id="IPR050366">
    <property type="entry name" value="BP-dependent_transpt_permease"/>
</dbReference>
<dbReference type="Pfam" id="PF00528">
    <property type="entry name" value="BPD_transp_1"/>
    <property type="match status" value="1"/>
</dbReference>
<evidence type="ECO:0000313" key="12">
    <source>
        <dbReference type="Proteomes" id="UP000190130"/>
    </source>
</evidence>
<evidence type="ECO:0000256" key="1">
    <source>
        <dbReference type="ARBA" id="ARBA00004651"/>
    </source>
</evidence>
<feature type="transmembrane region" description="Helical" evidence="7">
    <location>
        <begin position="140"/>
        <end position="159"/>
    </location>
</feature>
<reference evidence="9 11" key="1">
    <citation type="submission" date="2015-10" db="EMBL/GenBank/DDBJ databases">
        <title>Draft genome of Bosea thiooxidans.</title>
        <authorList>
            <person name="Wang X."/>
        </authorList>
    </citation>
    <scope>NUCLEOTIDE SEQUENCE [LARGE SCALE GENOMIC DNA]</scope>
    <source>
        <strain evidence="9 11">CGMCC 9174</strain>
    </source>
</reference>
<dbReference type="RefSeq" id="WP_055728377.1">
    <property type="nucleotide sequence ID" value="NZ_FUYX01000012.1"/>
</dbReference>
<proteinExistence type="inferred from homology"/>
<evidence type="ECO:0000313" key="11">
    <source>
        <dbReference type="Proteomes" id="UP000051562"/>
    </source>
</evidence>
<reference evidence="10 12" key="2">
    <citation type="submission" date="2017-02" db="EMBL/GenBank/DDBJ databases">
        <authorList>
            <person name="Peterson S.W."/>
        </authorList>
    </citation>
    <scope>NUCLEOTIDE SEQUENCE [LARGE SCALE GENOMIC DNA]</scope>
    <source>
        <strain evidence="10 12">DSM 9653</strain>
    </source>
</reference>
<dbReference type="InterPro" id="IPR035906">
    <property type="entry name" value="MetI-like_sf"/>
</dbReference>
<feature type="transmembrane region" description="Helical" evidence="7">
    <location>
        <begin position="106"/>
        <end position="128"/>
    </location>
</feature>
<keyword evidence="2 7" id="KW-0813">Transport</keyword>
<name>A0A0Q3SYB8_9HYPH</name>
<evidence type="ECO:0000313" key="9">
    <source>
        <dbReference type="EMBL" id="KQK30354.1"/>
    </source>
</evidence>
<dbReference type="GO" id="GO:0055085">
    <property type="term" value="P:transmembrane transport"/>
    <property type="evidence" value="ECO:0007669"/>
    <property type="project" value="InterPro"/>
</dbReference>
<feature type="domain" description="ABC transmembrane type-1" evidence="8">
    <location>
        <begin position="102"/>
        <end position="290"/>
    </location>
</feature>
<evidence type="ECO:0000259" key="8">
    <source>
        <dbReference type="PROSITE" id="PS50928"/>
    </source>
</evidence>
<dbReference type="Pfam" id="PF12911">
    <property type="entry name" value="OppC_N"/>
    <property type="match status" value="1"/>
</dbReference>
<evidence type="ECO:0000256" key="4">
    <source>
        <dbReference type="ARBA" id="ARBA00022692"/>
    </source>
</evidence>
<evidence type="ECO:0000256" key="2">
    <source>
        <dbReference type="ARBA" id="ARBA00022448"/>
    </source>
</evidence>
<dbReference type="PANTHER" id="PTHR43386">
    <property type="entry name" value="OLIGOPEPTIDE TRANSPORT SYSTEM PERMEASE PROTEIN APPC"/>
    <property type="match status" value="1"/>
</dbReference>
<keyword evidence="4 7" id="KW-0812">Transmembrane</keyword>
<dbReference type="CDD" id="cd06261">
    <property type="entry name" value="TM_PBP2"/>
    <property type="match status" value="1"/>
</dbReference>
<dbReference type="PANTHER" id="PTHR43386:SF25">
    <property type="entry name" value="PEPTIDE ABC TRANSPORTER PERMEASE PROTEIN"/>
    <property type="match status" value="1"/>
</dbReference>
<evidence type="ECO:0000313" key="10">
    <source>
        <dbReference type="EMBL" id="SKC06477.1"/>
    </source>
</evidence>
<dbReference type="InterPro" id="IPR025966">
    <property type="entry name" value="OppC_N"/>
</dbReference>
<evidence type="ECO:0000256" key="5">
    <source>
        <dbReference type="ARBA" id="ARBA00022989"/>
    </source>
</evidence>
<dbReference type="EMBL" id="LMAR01000037">
    <property type="protein sequence ID" value="KQK30354.1"/>
    <property type="molecule type" value="Genomic_DNA"/>
</dbReference>
<feature type="transmembrane region" description="Helical" evidence="7">
    <location>
        <begin position="218"/>
        <end position="244"/>
    </location>
</feature>
<dbReference type="STRING" id="53254.SAMN05660750_03977"/>
<dbReference type="PROSITE" id="PS50928">
    <property type="entry name" value="ABC_TM1"/>
    <property type="match status" value="1"/>
</dbReference>
<organism evidence="9 11">
    <name type="scientific">Bosea thiooxidans</name>
    <dbReference type="NCBI Taxonomy" id="53254"/>
    <lineage>
        <taxon>Bacteria</taxon>
        <taxon>Pseudomonadati</taxon>
        <taxon>Pseudomonadota</taxon>
        <taxon>Alphaproteobacteria</taxon>
        <taxon>Hyphomicrobiales</taxon>
        <taxon>Boseaceae</taxon>
        <taxon>Bosea</taxon>
    </lineage>
</organism>
<protein>
    <submittedName>
        <fullName evidence="9">Glutathione ABC transporter permease</fullName>
    </submittedName>
    <submittedName>
        <fullName evidence="10">Peptide/nickel transport system permease protein</fullName>
    </submittedName>
</protein>